<evidence type="ECO:0000313" key="2">
    <source>
        <dbReference type="EMBL" id="TFY62784.1"/>
    </source>
</evidence>
<dbReference type="EMBL" id="SEOQ01000446">
    <property type="protein sequence ID" value="TFY62784.1"/>
    <property type="molecule type" value="Genomic_DNA"/>
</dbReference>
<organism evidence="2 3">
    <name type="scientific">Dentipellis fragilis</name>
    <dbReference type="NCBI Taxonomy" id="205917"/>
    <lineage>
        <taxon>Eukaryota</taxon>
        <taxon>Fungi</taxon>
        <taxon>Dikarya</taxon>
        <taxon>Basidiomycota</taxon>
        <taxon>Agaricomycotina</taxon>
        <taxon>Agaricomycetes</taxon>
        <taxon>Russulales</taxon>
        <taxon>Hericiaceae</taxon>
        <taxon>Dentipellis</taxon>
    </lineage>
</organism>
<evidence type="ECO:0000256" key="1">
    <source>
        <dbReference type="SAM" id="MobiDB-lite"/>
    </source>
</evidence>
<comment type="caution">
    <text evidence="2">The sequence shown here is derived from an EMBL/GenBank/DDBJ whole genome shotgun (WGS) entry which is preliminary data.</text>
</comment>
<reference evidence="2 3" key="1">
    <citation type="submission" date="2019-02" db="EMBL/GenBank/DDBJ databases">
        <title>Genome sequencing of the rare red list fungi Dentipellis fragilis.</title>
        <authorList>
            <person name="Buettner E."/>
            <person name="Kellner H."/>
        </authorList>
    </citation>
    <scope>NUCLEOTIDE SEQUENCE [LARGE SCALE GENOMIC DNA]</scope>
    <source>
        <strain evidence="2 3">DSM 105465</strain>
    </source>
</reference>
<keyword evidence="3" id="KW-1185">Reference proteome</keyword>
<dbReference type="Proteomes" id="UP000298327">
    <property type="component" value="Unassembled WGS sequence"/>
</dbReference>
<accession>A0A4Y9YJT1</accession>
<evidence type="ECO:0000313" key="3">
    <source>
        <dbReference type="Proteomes" id="UP000298327"/>
    </source>
</evidence>
<dbReference type="AlphaFoldDB" id="A0A4Y9YJT1"/>
<gene>
    <name evidence="2" type="ORF">EVG20_g6574</name>
</gene>
<sequence>MADAYAWSWWTKLRSRLHSAGFSFVTGLRSECRVLASPPVSVQALVSSPDAAGFSPASRFARSQVLVLASAMLLVSVSVSVQAPVRLEDLNIGIPPRWHYASKIHAVQVEARSSQHRRRQKPHLSTIPGLVEQQADGGGPDLQSFEGALSSFVGPPGFAVCALPASFFCRGTREEISWKQNAYLKPQNANAARDPIFSYRWLRRATAGAVIHERFRRDASATLILRPIGYHHHSPSNLTAITADDSKRSL</sequence>
<name>A0A4Y9YJT1_9AGAM</name>
<feature type="region of interest" description="Disordered" evidence="1">
    <location>
        <begin position="112"/>
        <end position="131"/>
    </location>
</feature>
<proteinExistence type="predicted"/>
<protein>
    <submittedName>
        <fullName evidence="2">Uncharacterized protein</fullName>
    </submittedName>
</protein>